<dbReference type="PANTHER" id="PTHR15316">
    <property type="entry name" value="SPLICEOSOME ASSOCIATED PROTEIN 114/SWAP SPLICING FACTOR-RELATED"/>
    <property type="match status" value="1"/>
</dbReference>
<dbReference type="Gene3D" id="1.10.10.790">
    <property type="entry name" value="Surp module"/>
    <property type="match status" value="2"/>
</dbReference>
<keyword evidence="5" id="KW-0508">mRNA splicing</keyword>
<dbReference type="InterPro" id="IPR035967">
    <property type="entry name" value="SWAP/Surp_sf"/>
</dbReference>
<name>A0A4Z0A4K1_9AGAM</name>
<evidence type="ECO:0000256" key="3">
    <source>
        <dbReference type="ARBA" id="ARBA00022728"/>
    </source>
</evidence>
<dbReference type="InterPro" id="IPR022030">
    <property type="entry name" value="SF3A1_dom"/>
</dbReference>
<reference evidence="8 9" key="1">
    <citation type="submission" date="2019-02" db="EMBL/GenBank/DDBJ databases">
        <title>Genome sequencing of the rare red list fungi Hericium alpestre (H. flagellum).</title>
        <authorList>
            <person name="Buettner E."/>
            <person name="Kellner H."/>
        </authorList>
    </citation>
    <scope>NUCLEOTIDE SEQUENCE [LARGE SCALE GENOMIC DNA]</scope>
    <source>
        <strain evidence="8 9">DSM 108284</strain>
    </source>
</reference>
<dbReference type="GO" id="GO:0071004">
    <property type="term" value="C:U2-type prespliceosome"/>
    <property type="evidence" value="ECO:0007669"/>
    <property type="project" value="TreeGrafter"/>
</dbReference>
<keyword evidence="2" id="KW-0507">mRNA processing</keyword>
<sequence>MMNGTVVATPTPSPMHGFENANGYVEPSPGGSMRFTTGMILPPPEVKSIVDRTATFVARSADPPRFEDKIRENGRTDPKFSFLNPMDPYHAYYRHRMEKALAVVEEDIGKEPPPAEFIVDLPHISAIDLDIMKLTALFAARRGRSFLHQLAAREGRNYQFDFLQPSHSLFVYFNQLVEQYQKVLFPSGEMLEKLAERTQPGAKWKMLEEAKRHAKWEQKKREQVKKREDDQEAERTAFAEIDWHDYAIVQTIEFTAADAASELPPPMSVQEVESMTLAQKRMAAMVMESSAEDVEAHRAKRDVVLTACGITEAYANDLIMQHKDQWDRICADPIEFMQDHWYDEAEPELGPDTRVYTRAEMCEAFVKLHVEPDFAKDVSERRGLDEHNFGHRDPVEWAVLAITGRFMHSNVYKEREAGRKRET</sequence>
<feature type="domain" description="SURP motif" evidence="7">
    <location>
        <begin position="49"/>
        <end position="93"/>
    </location>
</feature>
<dbReference type="Pfam" id="PF12230">
    <property type="entry name" value="PRP21_like_P"/>
    <property type="match status" value="1"/>
</dbReference>
<dbReference type="PANTHER" id="PTHR15316:SF1">
    <property type="entry name" value="SPLICING FACTOR 3A SUBUNIT 1"/>
    <property type="match status" value="1"/>
</dbReference>
<dbReference type="GO" id="GO:0071013">
    <property type="term" value="C:catalytic step 2 spliceosome"/>
    <property type="evidence" value="ECO:0007669"/>
    <property type="project" value="TreeGrafter"/>
</dbReference>
<dbReference type="PROSITE" id="PS50128">
    <property type="entry name" value="SURP"/>
    <property type="match status" value="2"/>
</dbReference>
<dbReference type="FunFam" id="1.10.10.790:FF:000001">
    <property type="entry name" value="Splicing factor 3a, subunit 1"/>
    <property type="match status" value="1"/>
</dbReference>
<dbReference type="AlphaFoldDB" id="A0A4Z0A4K1"/>
<keyword evidence="9" id="KW-1185">Reference proteome</keyword>
<organism evidence="8 9">
    <name type="scientific">Hericium alpestre</name>
    <dbReference type="NCBI Taxonomy" id="135208"/>
    <lineage>
        <taxon>Eukaryota</taxon>
        <taxon>Fungi</taxon>
        <taxon>Dikarya</taxon>
        <taxon>Basidiomycota</taxon>
        <taxon>Agaricomycotina</taxon>
        <taxon>Agaricomycetes</taxon>
        <taxon>Russulales</taxon>
        <taxon>Hericiaceae</taxon>
        <taxon>Hericium</taxon>
    </lineage>
</organism>
<evidence type="ECO:0000313" key="9">
    <source>
        <dbReference type="Proteomes" id="UP000298061"/>
    </source>
</evidence>
<feature type="domain" description="SURP motif" evidence="7">
    <location>
        <begin position="131"/>
        <end position="173"/>
    </location>
</feature>
<dbReference type="GO" id="GO:0000381">
    <property type="term" value="P:regulation of alternative mRNA splicing, via spliceosome"/>
    <property type="evidence" value="ECO:0007669"/>
    <property type="project" value="TreeGrafter"/>
</dbReference>
<evidence type="ECO:0000256" key="1">
    <source>
        <dbReference type="ARBA" id="ARBA00004123"/>
    </source>
</evidence>
<dbReference type="OrthoDB" id="447637at2759"/>
<dbReference type="SUPFAM" id="SSF109905">
    <property type="entry name" value="Surp module (SWAP domain)"/>
    <property type="match status" value="2"/>
</dbReference>
<dbReference type="STRING" id="135208.A0A4Z0A4K1"/>
<keyword evidence="4" id="KW-0677">Repeat</keyword>
<comment type="subcellular location">
    <subcellularLocation>
        <location evidence="1">Nucleus</location>
    </subcellularLocation>
</comment>
<proteinExistence type="predicted"/>
<dbReference type="GO" id="GO:0003723">
    <property type="term" value="F:RNA binding"/>
    <property type="evidence" value="ECO:0007669"/>
    <property type="project" value="InterPro"/>
</dbReference>
<gene>
    <name evidence="8" type="ORF">EWM64_g2042</name>
</gene>
<evidence type="ECO:0000313" key="8">
    <source>
        <dbReference type="EMBL" id="TFY81966.1"/>
    </source>
</evidence>
<accession>A0A4Z0A4K1</accession>
<dbReference type="FunFam" id="1.10.10.790:FF:000002">
    <property type="entry name" value="Splicing factor 3A subunit 1"/>
    <property type="match status" value="1"/>
</dbReference>
<keyword evidence="3" id="KW-0747">Spliceosome</keyword>
<dbReference type="InterPro" id="IPR000061">
    <property type="entry name" value="Surp"/>
</dbReference>
<dbReference type="SMART" id="SM00648">
    <property type="entry name" value="SWAP"/>
    <property type="match status" value="2"/>
</dbReference>
<dbReference type="InterPro" id="IPR045146">
    <property type="entry name" value="SF3A1"/>
</dbReference>
<dbReference type="Proteomes" id="UP000298061">
    <property type="component" value="Unassembled WGS sequence"/>
</dbReference>
<evidence type="ECO:0000256" key="4">
    <source>
        <dbReference type="ARBA" id="ARBA00022737"/>
    </source>
</evidence>
<keyword evidence="6" id="KW-0539">Nucleus</keyword>
<dbReference type="GO" id="GO:0045292">
    <property type="term" value="P:mRNA cis splicing, via spliceosome"/>
    <property type="evidence" value="ECO:0007669"/>
    <property type="project" value="InterPro"/>
</dbReference>
<dbReference type="Pfam" id="PF01805">
    <property type="entry name" value="Surp"/>
    <property type="match status" value="2"/>
</dbReference>
<protein>
    <recommendedName>
        <fullName evidence="7">SURP motif domain-containing protein</fullName>
    </recommendedName>
</protein>
<comment type="caution">
    <text evidence="8">The sequence shown here is derived from an EMBL/GenBank/DDBJ whole genome shotgun (WGS) entry which is preliminary data.</text>
</comment>
<dbReference type="EMBL" id="SFCI01000156">
    <property type="protein sequence ID" value="TFY81966.1"/>
    <property type="molecule type" value="Genomic_DNA"/>
</dbReference>
<dbReference type="GO" id="GO:0005686">
    <property type="term" value="C:U2 snRNP"/>
    <property type="evidence" value="ECO:0007669"/>
    <property type="project" value="TreeGrafter"/>
</dbReference>
<evidence type="ECO:0000256" key="5">
    <source>
        <dbReference type="ARBA" id="ARBA00023187"/>
    </source>
</evidence>
<evidence type="ECO:0000259" key="7">
    <source>
        <dbReference type="PROSITE" id="PS50128"/>
    </source>
</evidence>
<evidence type="ECO:0000256" key="2">
    <source>
        <dbReference type="ARBA" id="ARBA00022664"/>
    </source>
</evidence>
<evidence type="ECO:0000256" key="6">
    <source>
        <dbReference type="ARBA" id="ARBA00023242"/>
    </source>
</evidence>